<dbReference type="NCBIfam" id="TIGR00634">
    <property type="entry name" value="recN"/>
    <property type="match status" value="1"/>
</dbReference>
<keyword evidence="6" id="KW-0067">ATP-binding</keyword>
<reference evidence="12" key="2">
    <citation type="journal article" date="2021" name="PeerJ">
        <title>Extensive microbial diversity within the chicken gut microbiome revealed by metagenomics and culture.</title>
        <authorList>
            <person name="Gilroy R."/>
            <person name="Ravi A."/>
            <person name="Getino M."/>
            <person name="Pursley I."/>
            <person name="Horton D.L."/>
            <person name="Alikhan N.F."/>
            <person name="Baker D."/>
            <person name="Gharbi K."/>
            <person name="Hall N."/>
            <person name="Watson M."/>
            <person name="Adriaenssens E.M."/>
            <person name="Foster-Nyarko E."/>
            <person name="Jarju S."/>
            <person name="Secka A."/>
            <person name="Antonio M."/>
            <person name="Oren A."/>
            <person name="Chaudhuri R.R."/>
            <person name="La Ragione R."/>
            <person name="Hildebrand F."/>
            <person name="Pallen M.J."/>
        </authorList>
    </citation>
    <scope>NUCLEOTIDE SEQUENCE</scope>
    <source>
        <strain evidence="12">ChiSjej4B22-9803</strain>
    </source>
</reference>
<protein>
    <recommendedName>
        <fullName evidence="3 9">DNA repair protein RecN</fullName>
    </recommendedName>
    <alternativeName>
        <fullName evidence="8 9">Recombination protein N</fullName>
    </alternativeName>
</protein>
<keyword evidence="4" id="KW-0547">Nucleotide-binding</keyword>
<sequence length="556" mass="60550">MLRYLDIQNVAVIDSLHVTLERGMTVLTGETGAGKSMVIDAVNMILGARTNKALVRYGTDRAFVQAFFEAEGAVLEKLTEYGIEAEDGEVCISREITADGRSVARINGVLAPLNVLRDISGMLVNIHGQQDSQALLNPARHVEFLDGFAGNSALMEGYKAAYDAARETRKRLDALNMDEQERFRRVDLLRYQTEELEQAALVPGEREELEERRAVIANSGKIAEAVEQAYGLIYENDAFSAYDAVSGAANALGGIAGFGEEFAELHRKLTDVQYALSDAAHELRSCGDRMEFDPRILEDLEERLDVLHKIERKYGGSVEAALEYYEKASAELLDLDDCENQTAALAEELQRREKALELAADKLSKSRQKAAGALAEGIRAALLDLDMPKAAFSVDIKRKDACGPNGRDSVEFLFSANPGEPQKPLAQIASGGELSRVMLALKSILADTDGVDTLIFDEIDTGVSGRAAWKIARKMQELGKAKQVLCVSHQPQLAAAAGHHFLIEKTEKNGRTVTGVRGLDAAGREAELARMIDGGAVTETARSHAREMLINARSGI</sequence>
<evidence type="ECO:0000256" key="1">
    <source>
        <dbReference type="ARBA" id="ARBA00003618"/>
    </source>
</evidence>
<evidence type="ECO:0000256" key="9">
    <source>
        <dbReference type="PIRNR" id="PIRNR003128"/>
    </source>
</evidence>
<dbReference type="GO" id="GO:0006281">
    <property type="term" value="P:DNA repair"/>
    <property type="evidence" value="ECO:0007669"/>
    <property type="project" value="UniProtKB-KW"/>
</dbReference>
<dbReference type="Proteomes" id="UP000824111">
    <property type="component" value="Unassembled WGS sequence"/>
</dbReference>
<feature type="coiled-coil region" evidence="10">
    <location>
        <begin position="335"/>
        <end position="366"/>
    </location>
</feature>
<evidence type="ECO:0000256" key="4">
    <source>
        <dbReference type="ARBA" id="ARBA00022741"/>
    </source>
</evidence>
<dbReference type="SUPFAM" id="SSF52540">
    <property type="entry name" value="P-loop containing nucleoside triphosphate hydrolases"/>
    <property type="match status" value="1"/>
</dbReference>
<evidence type="ECO:0000313" key="13">
    <source>
        <dbReference type="Proteomes" id="UP000824111"/>
    </source>
</evidence>
<dbReference type="PANTHER" id="PTHR11059">
    <property type="entry name" value="DNA REPAIR PROTEIN RECN"/>
    <property type="match status" value="1"/>
</dbReference>
<dbReference type="EMBL" id="DVND01000036">
    <property type="protein sequence ID" value="HIU48024.1"/>
    <property type="molecule type" value="Genomic_DNA"/>
</dbReference>
<evidence type="ECO:0000256" key="7">
    <source>
        <dbReference type="ARBA" id="ARBA00023204"/>
    </source>
</evidence>
<evidence type="ECO:0000313" key="12">
    <source>
        <dbReference type="EMBL" id="HIU48024.1"/>
    </source>
</evidence>
<feature type="domain" description="RecF/RecN/SMC N-terminal" evidence="11">
    <location>
        <begin position="3"/>
        <end position="506"/>
    </location>
</feature>
<evidence type="ECO:0000256" key="8">
    <source>
        <dbReference type="ARBA" id="ARBA00033408"/>
    </source>
</evidence>
<keyword evidence="5 9" id="KW-0227">DNA damage</keyword>
<keyword evidence="7 9" id="KW-0234">DNA repair</keyword>
<organism evidence="12 13">
    <name type="scientific">Candidatus Avimonoglobus intestinipullorum</name>
    <dbReference type="NCBI Taxonomy" id="2840699"/>
    <lineage>
        <taxon>Bacteria</taxon>
        <taxon>Bacillati</taxon>
        <taxon>Bacillota</taxon>
        <taxon>Clostridia</taxon>
        <taxon>Eubacteriales</taxon>
        <taxon>Candidatus Avimonoglobus</taxon>
    </lineage>
</organism>
<dbReference type="GO" id="GO:0006310">
    <property type="term" value="P:DNA recombination"/>
    <property type="evidence" value="ECO:0007669"/>
    <property type="project" value="InterPro"/>
</dbReference>
<comment type="caution">
    <text evidence="12">The sequence shown here is derived from an EMBL/GenBank/DDBJ whole genome shotgun (WGS) entry which is preliminary data.</text>
</comment>
<dbReference type="NCBIfam" id="NF008121">
    <property type="entry name" value="PRK10869.1"/>
    <property type="match status" value="1"/>
</dbReference>
<dbReference type="InterPro" id="IPR027417">
    <property type="entry name" value="P-loop_NTPase"/>
</dbReference>
<dbReference type="GO" id="GO:0043590">
    <property type="term" value="C:bacterial nucleoid"/>
    <property type="evidence" value="ECO:0007669"/>
    <property type="project" value="TreeGrafter"/>
</dbReference>
<dbReference type="Pfam" id="PF02463">
    <property type="entry name" value="SMC_N"/>
    <property type="match status" value="1"/>
</dbReference>
<dbReference type="FunFam" id="3.40.50.300:FF:000356">
    <property type="entry name" value="DNA repair protein RecN"/>
    <property type="match status" value="1"/>
</dbReference>
<evidence type="ECO:0000259" key="11">
    <source>
        <dbReference type="Pfam" id="PF02463"/>
    </source>
</evidence>
<keyword evidence="10" id="KW-0175">Coiled coil</keyword>
<evidence type="ECO:0000256" key="10">
    <source>
        <dbReference type="SAM" id="Coils"/>
    </source>
</evidence>
<proteinExistence type="inferred from homology"/>
<comment type="function">
    <text evidence="1 9">May be involved in recombinational repair of damaged DNA.</text>
</comment>
<dbReference type="AlphaFoldDB" id="A0A9D1LU38"/>
<dbReference type="GO" id="GO:0009432">
    <property type="term" value="P:SOS response"/>
    <property type="evidence" value="ECO:0007669"/>
    <property type="project" value="TreeGrafter"/>
</dbReference>
<evidence type="ECO:0000256" key="2">
    <source>
        <dbReference type="ARBA" id="ARBA00009441"/>
    </source>
</evidence>
<comment type="similarity">
    <text evidence="2 9">Belongs to the RecN family.</text>
</comment>
<evidence type="ECO:0000256" key="3">
    <source>
        <dbReference type="ARBA" id="ARBA00021315"/>
    </source>
</evidence>
<dbReference type="InterPro" id="IPR003395">
    <property type="entry name" value="RecF/RecN/SMC_N"/>
</dbReference>
<reference evidence="12" key="1">
    <citation type="submission" date="2020-10" db="EMBL/GenBank/DDBJ databases">
        <authorList>
            <person name="Gilroy R."/>
        </authorList>
    </citation>
    <scope>NUCLEOTIDE SEQUENCE</scope>
    <source>
        <strain evidence="12">ChiSjej4B22-9803</strain>
    </source>
</reference>
<name>A0A9D1LU38_9FIRM</name>
<dbReference type="CDD" id="cd03241">
    <property type="entry name" value="ABC_RecN"/>
    <property type="match status" value="2"/>
</dbReference>
<dbReference type="Gene3D" id="3.40.50.300">
    <property type="entry name" value="P-loop containing nucleotide triphosphate hydrolases"/>
    <property type="match status" value="2"/>
</dbReference>
<dbReference type="PIRSF" id="PIRSF003128">
    <property type="entry name" value="RecN"/>
    <property type="match status" value="1"/>
</dbReference>
<accession>A0A9D1LU38</accession>
<gene>
    <name evidence="12" type="primary">recN</name>
    <name evidence="12" type="ORF">IAB04_01520</name>
</gene>
<dbReference type="FunFam" id="3.40.50.300:FF:000319">
    <property type="entry name" value="DNA repair protein RecN"/>
    <property type="match status" value="1"/>
</dbReference>
<dbReference type="GO" id="GO:0005524">
    <property type="term" value="F:ATP binding"/>
    <property type="evidence" value="ECO:0007669"/>
    <property type="project" value="UniProtKB-KW"/>
</dbReference>
<evidence type="ECO:0000256" key="6">
    <source>
        <dbReference type="ARBA" id="ARBA00022840"/>
    </source>
</evidence>
<evidence type="ECO:0000256" key="5">
    <source>
        <dbReference type="ARBA" id="ARBA00022763"/>
    </source>
</evidence>
<dbReference type="PANTHER" id="PTHR11059:SF0">
    <property type="entry name" value="DNA REPAIR PROTEIN RECN"/>
    <property type="match status" value="1"/>
</dbReference>
<dbReference type="InterPro" id="IPR004604">
    <property type="entry name" value="DNA_recomb/repair_RecN"/>
</dbReference>